<sequence length="55" mass="6408">MIEMSKKNVQQEITSQINNMQKNCADETGLRPQRKCLLCRKPSHYQKKCPSAKEN</sequence>
<dbReference type="OrthoDB" id="2320923at2759"/>
<dbReference type="EMBL" id="CAJVPY010037782">
    <property type="protein sequence ID" value="CAG8803296.1"/>
    <property type="molecule type" value="Genomic_DNA"/>
</dbReference>
<dbReference type="Proteomes" id="UP000789405">
    <property type="component" value="Unassembled WGS sequence"/>
</dbReference>
<protein>
    <submittedName>
        <fullName evidence="1">25886_t:CDS:1</fullName>
    </submittedName>
</protein>
<dbReference type="AlphaFoldDB" id="A0A9N9K0R1"/>
<dbReference type="GO" id="GO:0008270">
    <property type="term" value="F:zinc ion binding"/>
    <property type="evidence" value="ECO:0007669"/>
    <property type="project" value="InterPro"/>
</dbReference>
<dbReference type="GO" id="GO:0003676">
    <property type="term" value="F:nucleic acid binding"/>
    <property type="evidence" value="ECO:0007669"/>
    <property type="project" value="InterPro"/>
</dbReference>
<evidence type="ECO:0000313" key="1">
    <source>
        <dbReference type="EMBL" id="CAG8803296.1"/>
    </source>
</evidence>
<feature type="non-terminal residue" evidence="1">
    <location>
        <position position="1"/>
    </location>
</feature>
<keyword evidence="2" id="KW-1185">Reference proteome</keyword>
<evidence type="ECO:0000313" key="2">
    <source>
        <dbReference type="Proteomes" id="UP000789405"/>
    </source>
</evidence>
<proteinExistence type="predicted"/>
<accession>A0A9N9K0R1</accession>
<dbReference type="SUPFAM" id="SSF57756">
    <property type="entry name" value="Retrovirus zinc finger-like domains"/>
    <property type="match status" value="1"/>
</dbReference>
<name>A0A9N9K0R1_9GLOM</name>
<dbReference type="InterPro" id="IPR036875">
    <property type="entry name" value="Znf_CCHC_sf"/>
</dbReference>
<gene>
    <name evidence="1" type="ORF">DERYTH_LOCUS23860</name>
</gene>
<comment type="caution">
    <text evidence="1">The sequence shown here is derived from an EMBL/GenBank/DDBJ whole genome shotgun (WGS) entry which is preliminary data.</text>
</comment>
<reference evidence="1" key="1">
    <citation type="submission" date="2021-06" db="EMBL/GenBank/DDBJ databases">
        <authorList>
            <person name="Kallberg Y."/>
            <person name="Tangrot J."/>
            <person name="Rosling A."/>
        </authorList>
    </citation>
    <scope>NUCLEOTIDE SEQUENCE</scope>
    <source>
        <strain evidence="1">MA453B</strain>
    </source>
</reference>
<organism evidence="1 2">
    <name type="scientific">Dentiscutata erythropus</name>
    <dbReference type="NCBI Taxonomy" id="1348616"/>
    <lineage>
        <taxon>Eukaryota</taxon>
        <taxon>Fungi</taxon>
        <taxon>Fungi incertae sedis</taxon>
        <taxon>Mucoromycota</taxon>
        <taxon>Glomeromycotina</taxon>
        <taxon>Glomeromycetes</taxon>
        <taxon>Diversisporales</taxon>
        <taxon>Gigasporaceae</taxon>
        <taxon>Dentiscutata</taxon>
    </lineage>
</organism>